<accession>A0AAV3WIG9</accession>
<comment type="caution">
    <text evidence="1">The sequence shown here is derived from an EMBL/GenBank/DDBJ whole genome shotgun (WGS) entry which is preliminary data.</text>
</comment>
<gene>
    <name evidence="1" type="ORF">MiSe_40280</name>
</gene>
<evidence type="ECO:0000313" key="2">
    <source>
        <dbReference type="Proteomes" id="UP001050975"/>
    </source>
</evidence>
<dbReference type="EMBL" id="BLAY01000062">
    <property type="protein sequence ID" value="GET39264.1"/>
    <property type="molecule type" value="Genomic_DNA"/>
</dbReference>
<keyword evidence="2" id="KW-1185">Reference proteome</keyword>
<evidence type="ECO:0000313" key="1">
    <source>
        <dbReference type="EMBL" id="GET39264.1"/>
    </source>
</evidence>
<protein>
    <submittedName>
        <fullName evidence="1">Uncharacterized protein</fullName>
    </submittedName>
</protein>
<name>A0AAV3WIG9_9CYAN</name>
<proteinExistence type="predicted"/>
<dbReference type="RefSeq" id="WP_226584454.1">
    <property type="nucleotide sequence ID" value="NZ_BLAY01000062.1"/>
</dbReference>
<dbReference type="Proteomes" id="UP001050975">
    <property type="component" value="Unassembled WGS sequence"/>
</dbReference>
<organism evidence="1 2">
    <name type="scientific">Microseira wollei NIES-4236</name>
    <dbReference type="NCBI Taxonomy" id="2530354"/>
    <lineage>
        <taxon>Bacteria</taxon>
        <taxon>Bacillati</taxon>
        <taxon>Cyanobacteriota</taxon>
        <taxon>Cyanophyceae</taxon>
        <taxon>Oscillatoriophycideae</taxon>
        <taxon>Aerosakkonematales</taxon>
        <taxon>Aerosakkonemataceae</taxon>
        <taxon>Microseira</taxon>
    </lineage>
</organism>
<reference evidence="1" key="1">
    <citation type="submission" date="2019-10" db="EMBL/GenBank/DDBJ databases">
        <title>Draft genome sequece of Microseira wollei NIES-4236.</title>
        <authorList>
            <person name="Yamaguchi H."/>
            <person name="Suzuki S."/>
            <person name="Kawachi M."/>
        </authorList>
    </citation>
    <scope>NUCLEOTIDE SEQUENCE</scope>
    <source>
        <strain evidence="1">NIES-4236</strain>
    </source>
</reference>
<dbReference type="AlphaFoldDB" id="A0AAV3WIG9"/>
<sequence length="176" mass="20339">MNQTIEEIIARFGKEGWLVQKTKESFWALRPKGLFNYKVLLLTYNPFDDKFTIVKPPNPNDPHYKQAVKILAVCDRKGPWFKDASACQKNSFKSFNHDTGNMAIILQISAERFLNFDEIRLVTANIDDGEFKVTVWWRDGETSDVFHDEQAKKVIQLVELYALANLKRLQPDGGED</sequence>